<evidence type="ECO:0000313" key="3">
    <source>
        <dbReference type="Proteomes" id="UP000244223"/>
    </source>
</evidence>
<evidence type="ECO:0000259" key="1">
    <source>
        <dbReference type="Pfam" id="PF08241"/>
    </source>
</evidence>
<dbReference type="PANTHER" id="PTHR43591:SF110">
    <property type="entry name" value="RHODANESE DOMAIN-CONTAINING PROTEIN"/>
    <property type="match status" value="1"/>
</dbReference>
<evidence type="ECO:0000313" key="2">
    <source>
        <dbReference type="EMBL" id="PTQ89598.1"/>
    </source>
</evidence>
<keyword evidence="3" id="KW-1185">Reference proteome</keyword>
<proteinExistence type="predicted"/>
<sequence length="262" mass="29048">MTNQIQFTDGTAYERYMGVWSQLAGNAFLDWLAPKPNQQWLDVGCGNGAFTQMIVDRCAPNSIDGIDPAEAQLAYARSVPKLSNATFQQGDAMNLPYQNNNFDIAVMPLVLFFVPNPAQGVAEMVRVVKSGGTVTAYGWDLMGGGFPYEVLRQELKIRNISAPLPPSPDASSQESLYQLWTQAGLQHIEQKEIIVERTFSSFDEYWSIVMVAPSLGATLAAMPTDDLLTFKEAVRKRLHINDNGEVVCKGRANAIKGFFWDR</sequence>
<keyword evidence="2" id="KW-0489">Methyltransferase</keyword>
<reference evidence="2 3" key="1">
    <citation type="submission" date="2018-04" db="EMBL/GenBank/DDBJ databases">
        <title>Genomic Encyclopedia of Archaeal and Bacterial Type Strains, Phase II (KMG-II): from individual species to whole genera.</title>
        <authorList>
            <person name="Goeker M."/>
        </authorList>
    </citation>
    <scope>NUCLEOTIDE SEQUENCE [LARGE SCALE GENOMIC DNA]</scope>
    <source>
        <strain evidence="2 3">DSM 5822</strain>
    </source>
</reference>
<keyword evidence="2" id="KW-0808">Transferase</keyword>
<gene>
    <name evidence="2" type="ORF">C8N29_106129</name>
</gene>
<dbReference type="InterPro" id="IPR013216">
    <property type="entry name" value="Methyltransf_11"/>
</dbReference>
<dbReference type="Pfam" id="PF08241">
    <property type="entry name" value="Methyltransf_11"/>
    <property type="match status" value="1"/>
</dbReference>
<dbReference type="PANTHER" id="PTHR43591">
    <property type="entry name" value="METHYLTRANSFERASE"/>
    <property type="match status" value="1"/>
</dbReference>
<dbReference type="OrthoDB" id="43862at2"/>
<dbReference type="GO" id="GO:0032259">
    <property type="term" value="P:methylation"/>
    <property type="evidence" value="ECO:0007669"/>
    <property type="project" value="UniProtKB-KW"/>
</dbReference>
<feature type="domain" description="Methyltransferase type 11" evidence="1">
    <location>
        <begin position="41"/>
        <end position="134"/>
    </location>
</feature>
<protein>
    <submittedName>
        <fullName evidence="2">Methyltransferase family protein</fullName>
    </submittedName>
</protein>
<dbReference type="InterPro" id="IPR029063">
    <property type="entry name" value="SAM-dependent_MTases_sf"/>
</dbReference>
<organism evidence="2 3">
    <name type="scientific">Agitococcus lubricus</name>
    <dbReference type="NCBI Taxonomy" id="1077255"/>
    <lineage>
        <taxon>Bacteria</taxon>
        <taxon>Pseudomonadati</taxon>
        <taxon>Pseudomonadota</taxon>
        <taxon>Gammaproteobacteria</taxon>
        <taxon>Moraxellales</taxon>
        <taxon>Moraxellaceae</taxon>
        <taxon>Agitococcus</taxon>
    </lineage>
</organism>
<accession>A0A2T5IZV5</accession>
<dbReference type="SUPFAM" id="SSF53335">
    <property type="entry name" value="S-adenosyl-L-methionine-dependent methyltransferases"/>
    <property type="match status" value="1"/>
</dbReference>
<dbReference type="CDD" id="cd02440">
    <property type="entry name" value="AdoMet_MTases"/>
    <property type="match status" value="1"/>
</dbReference>
<name>A0A2T5IZV5_9GAMM</name>
<dbReference type="AlphaFoldDB" id="A0A2T5IZV5"/>
<dbReference type="RefSeq" id="WP_107865554.1">
    <property type="nucleotide sequence ID" value="NZ_QAON01000006.1"/>
</dbReference>
<dbReference type="GO" id="GO:0008757">
    <property type="term" value="F:S-adenosylmethionine-dependent methyltransferase activity"/>
    <property type="evidence" value="ECO:0007669"/>
    <property type="project" value="InterPro"/>
</dbReference>
<comment type="caution">
    <text evidence="2">The sequence shown here is derived from an EMBL/GenBank/DDBJ whole genome shotgun (WGS) entry which is preliminary data.</text>
</comment>
<dbReference type="EMBL" id="QAON01000006">
    <property type="protein sequence ID" value="PTQ89598.1"/>
    <property type="molecule type" value="Genomic_DNA"/>
</dbReference>
<dbReference type="Gene3D" id="3.40.50.150">
    <property type="entry name" value="Vaccinia Virus protein VP39"/>
    <property type="match status" value="1"/>
</dbReference>
<dbReference type="Proteomes" id="UP000244223">
    <property type="component" value="Unassembled WGS sequence"/>
</dbReference>